<keyword evidence="7" id="KW-1185">Reference proteome</keyword>
<dbReference type="GO" id="GO:0003677">
    <property type="term" value="F:DNA binding"/>
    <property type="evidence" value="ECO:0007669"/>
    <property type="project" value="UniProtKB-KW"/>
</dbReference>
<dbReference type="Gene3D" id="1.10.10.10">
    <property type="entry name" value="Winged helix-like DNA-binding domain superfamily/Winged helix DNA-binding domain"/>
    <property type="match status" value="1"/>
</dbReference>
<feature type="region of interest" description="Disordered" evidence="4">
    <location>
        <begin position="265"/>
        <end position="311"/>
    </location>
</feature>
<dbReference type="SUPFAM" id="SSF46785">
    <property type="entry name" value="Winged helix' DNA-binding domain"/>
    <property type="match status" value="1"/>
</dbReference>
<dbReference type="RefSeq" id="WP_183658221.1">
    <property type="nucleotide sequence ID" value="NZ_JACIBV010000001.1"/>
</dbReference>
<dbReference type="PROSITE" id="PS50987">
    <property type="entry name" value="HTH_ARSR_2"/>
    <property type="match status" value="1"/>
</dbReference>
<evidence type="ECO:0000256" key="4">
    <source>
        <dbReference type="SAM" id="MobiDB-lite"/>
    </source>
</evidence>
<feature type="domain" description="HTH arsR-type" evidence="5">
    <location>
        <begin position="321"/>
        <end position="415"/>
    </location>
</feature>
<protein>
    <submittedName>
        <fullName evidence="6">DNA-binding transcriptional ArsR family regulator</fullName>
    </submittedName>
</protein>
<dbReference type="Pfam" id="PF02558">
    <property type="entry name" value="ApbA"/>
    <property type="match status" value="1"/>
</dbReference>
<dbReference type="InterPro" id="IPR036390">
    <property type="entry name" value="WH_DNA-bd_sf"/>
</dbReference>
<dbReference type="InterPro" id="IPR013332">
    <property type="entry name" value="KPR_N"/>
</dbReference>
<organism evidence="6 7">
    <name type="scientific">Nonomuraea dietziae</name>
    <dbReference type="NCBI Taxonomy" id="65515"/>
    <lineage>
        <taxon>Bacteria</taxon>
        <taxon>Bacillati</taxon>
        <taxon>Actinomycetota</taxon>
        <taxon>Actinomycetes</taxon>
        <taxon>Streptosporangiales</taxon>
        <taxon>Streptosporangiaceae</taxon>
        <taxon>Nonomuraea</taxon>
    </lineage>
</organism>
<gene>
    <name evidence="6" type="ORF">FHR33_007636</name>
</gene>
<dbReference type="InterPro" id="IPR011991">
    <property type="entry name" value="ArsR-like_HTH"/>
</dbReference>
<proteinExistence type="predicted"/>
<dbReference type="Proteomes" id="UP000579945">
    <property type="component" value="Unassembled WGS sequence"/>
</dbReference>
<reference evidence="6 7" key="1">
    <citation type="submission" date="2020-08" db="EMBL/GenBank/DDBJ databases">
        <title>Sequencing the genomes of 1000 actinobacteria strains.</title>
        <authorList>
            <person name="Klenk H.-P."/>
        </authorList>
    </citation>
    <scope>NUCLEOTIDE SEQUENCE [LARGE SCALE GENOMIC DNA]</scope>
    <source>
        <strain evidence="6 7">DSM 44320</strain>
    </source>
</reference>
<evidence type="ECO:0000256" key="3">
    <source>
        <dbReference type="ARBA" id="ARBA00023163"/>
    </source>
</evidence>
<dbReference type="InterPro" id="IPR051011">
    <property type="entry name" value="Metal_resp_trans_reg"/>
</dbReference>
<dbReference type="InterPro" id="IPR036388">
    <property type="entry name" value="WH-like_DNA-bd_sf"/>
</dbReference>
<keyword evidence="1" id="KW-0805">Transcription regulation</keyword>
<evidence type="ECO:0000256" key="2">
    <source>
        <dbReference type="ARBA" id="ARBA00023125"/>
    </source>
</evidence>
<dbReference type="NCBIfam" id="NF033788">
    <property type="entry name" value="HTH_metalloreg"/>
    <property type="match status" value="1"/>
</dbReference>
<evidence type="ECO:0000259" key="5">
    <source>
        <dbReference type="PROSITE" id="PS50987"/>
    </source>
</evidence>
<dbReference type="Pfam" id="PF01022">
    <property type="entry name" value="HTH_5"/>
    <property type="match status" value="1"/>
</dbReference>
<comment type="caution">
    <text evidence="6">The sequence shown here is derived from an EMBL/GenBank/DDBJ whole genome shotgun (WGS) entry which is preliminary data.</text>
</comment>
<dbReference type="SUPFAM" id="SSF51735">
    <property type="entry name" value="NAD(P)-binding Rossmann-fold domains"/>
    <property type="match status" value="1"/>
</dbReference>
<dbReference type="SMART" id="SM00418">
    <property type="entry name" value="HTH_ARSR"/>
    <property type="match status" value="1"/>
</dbReference>
<feature type="region of interest" description="Disordered" evidence="4">
    <location>
        <begin position="229"/>
        <end position="253"/>
    </location>
</feature>
<dbReference type="GeneID" id="95393849"/>
<evidence type="ECO:0000313" key="6">
    <source>
        <dbReference type="EMBL" id="MBB3731776.1"/>
    </source>
</evidence>
<dbReference type="Gene3D" id="3.40.50.720">
    <property type="entry name" value="NAD(P)-binding Rossmann-like Domain"/>
    <property type="match status" value="1"/>
</dbReference>
<dbReference type="InterPro" id="IPR001845">
    <property type="entry name" value="HTH_ArsR_DNA-bd_dom"/>
</dbReference>
<feature type="compositionally biased region" description="Basic and acidic residues" evidence="4">
    <location>
        <begin position="273"/>
        <end position="284"/>
    </location>
</feature>
<dbReference type="PRINTS" id="PR00778">
    <property type="entry name" value="HTHARSR"/>
</dbReference>
<name>A0A7W5V746_9ACTN</name>
<dbReference type="EMBL" id="JACIBV010000001">
    <property type="protein sequence ID" value="MBB3731776.1"/>
    <property type="molecule type" value="Genomic_DNA"/>
</dbReference>
<accession>A0A7W5V746</accession>
<dbReference type="GO" id="GO:0003700">
    <property type="term" value="F:DNA-binding transcription factor activity"/>
    <property type="evidence" value="ECO:0007669"/>
    <property type="project" value="InterPro"/>
</dbReference>
<dbReference type="CDD" id="cd00090">
    <property type="entry name" value="HTH_ARSR"/>
    <property type="match status" value="1"/>
</dbReference>
<keyword evidence="2 6" id="KW-0238">DNA-binding</keyword>
<dbReference type="PANTHER" id="PTHR43132">
    <property type="entry name" value="ARSENICAL RESISTANCE OPERON REPRESSOR ARSR-RELATED"/>
    <property type="match status" value="1"/>
</dbReference>
<sequence>MSKVLVVGAGALGQVFGSWLAEGGAEVSFLVRQGREGWAEDGVELFRLRKGRPAVGRRLVPHQVTSRPPREAWDMVWLCVDSPALRGDWTRELRAAAGAATVVTIGQDPHDLDTLAGVWPRESIVQVTPTLLAYQAPLKAEAPGQGVAYWVPPGSAMGVAGARAPQIIDALRRGGARVRRVRKAGSGEVTAARMVPYIAAIESAGWSLRAVRRRLGGAAAASREAVAVTAAQHGGRPPLSVPALGRGNGPARAAVADPLRPAALSGSALHQGRRADPADAGRLDHRGRRPRAPRDPPRRPSRLPSRRSAGVSGPVAARDVLALFSQTRPLFTALGDERRQEIIVFLLESTDPRSVGEIAAHLNLSQPAASHHLKILRDARLVTVRRSGTQRLYALNAADYPQLLTPMRDLVTLIVSCAMASPPQ</sequence>
<keyword evidence="3" id="KW-0804">Transcription</keyword>
<dbReference type="AlphaFoldDB" id="A0A7W5V746"/>
<dbReference type="InterPro" id="IPR036291">
    <property type="entry name" value="NAD(P)-bd_dom_sf"/>
</dbReference>
<dbReference type="PANTHER" id="PTHR43132:SF6">
    <property type="entry name" value="HTH-TYPE TRANSCRIPTIONAL REPRESSOR CZRA"/>
    <property type="match status" value="1"/>
</dbReference>
<evidence type="ECO:0000313" key="7">
    <source>
        <dbReference type="Proteomes" id="UP000579945"/>
    </source>
</evidence>
<evidence type="ECO:0000256" key="1">
    <source>
        <dbReference type="ARBA" id="ARBA00023015"/>
    </source>
</evidence>